<name>A0A6I3LK65_9FLAO</name>
<reference evidence="1 2" key="1">
    <citation type="submission" date="2019-11" db="EMBL/GenBank/DDBJ databases">
        <title>Genome of Strain BIT-d1.</title>
        <authorList>
            <person name="Yang Y."/>
        </authorList>
    </citation>
    <scope>NUCLEOTIDE SEQUENCE [LARGE SCALE GENOMIC DNA]</scope>
    <source>
        <strain evidence="1 2">BIT-d1</strain>
    </source>
</reference>
<dbReference type="InterPro" id="IPR029470">
    <property type="entry name" value="PDDEXK_4"/>
</dbReference>
<dbReference type="Pfam" id="PF14281">
    <property type="entry name" value="PDDEXK_4"/>
    <property type="match status" value="1"/>
</dbReference>
<gene>
    <name evidence="1" type="ORF">GJV76_08690</name>
</gene>
<organism evidence="1 2">
    <name type="scientific">Myroides albus</name>
    <dbReference type="NCBI Taxonomy" id="2562892"/>
    <lineage>
        <taxon>Bacteria</taxon>
        <taxon>Pseudomonadati</taxon>
        <taxon>Bacteroidota</taxon>
        <taxon>Flavobacteriia</taxon>
        <taxon>Flavobacteriales</taxon>
        <taxon>Flavobacteriaceae</taxon>
        <taxon>Myroides</taxon>
    </lineage>
</organism>
<evidence type="ECO:0008006" key="3">
    <source>
        <dbReference type="Google" id="ProtNLM"/>
    </source>
</evidence>
<comment type="caution">
    <text evidence="1">The sequence shown here is derived from an EMBL/GenBank/DDBJ whole genome shotgun (WGS) entry which is preliminary data.</text>
</comment>
<keyword evidence="2" id="KW-1185">Reference proteome</keyword>
<protein>
    <recommendedName>
        <fullName evidence="3">PD-(D/E)XK nuclease superfamily protein</fullName>
    </recommendedName>
</protein>
<sequence length="370" mass="43649">MDFTEKVNRLCNKYKLNEYGCFNLLKVMHHLTDERRLHSRFITFLLNPNGSHEQGTKFLELFLNNTSIKSFELQEVSVYPHEVEKKEDENIDIFIQNSKGQAIIIENKIFAGDSNKKEGETIKAQLLNYYDKKKIEFSDITLVYLTLNGKEPSFYEQFKDKQPELIRLDYIGFITKWLEQCLEQTISNRDLQSSILQYLSIVKEITNDFELAVALKEETAKDLEFGYKYWIIDKDINNHIVQDQFKHVKWHTVHEFMDTLRIAITSKFNTEVSRLNEDHITACTHRNSVKAKVVIAFLYEDTTYYVCNDNKGFTIGCIGDNCPKEYKVLFEGKYNFNDFSIRETFDLINEDKTKMLISRIVDEINKYIVK</sequence>
<dbReference type="AlphaFoldDB" id="A0A6I3LK65"/>
<evidence type="ECO:0000313" key="1">
    <source>
        <dbReference type="EMBL" id="MTG98204.1"/>
    </source>
</evidence>
<dbReference type="RefSeq" id="WP_155092230.1">
    <property type="nucleotide sequence ID" value="NZ_WMJX01000015.1"/>
</dbReference>
<dbReference type="OrthoDB" id="6346224at2"/>
<evidence type="ECO:0000313" key="2">
    <source>
        <dbReference type="Proteomes" id="UP000438760"/>
    </source>
</evidence>
<accession>A0A6I3LK65</accession>
<dbReference type="EMBL" id="WMJX01000015">
    <property type="protein sequence ID" value="MTG98204.1"/>
    <property type="molecule type" value="Genomic_DNA"/>
</dbReference>
<dbReference type="Proteomes" id="UP000438760">
    <property type="component" value="Unassembled WGS sequence"/>
</dbReference>
<proteinExistence type="predicted"/>